<dbReference type="AlphaFoldDB" id="A0A7J9I0L7"/>
<proteinExistence type="predicted"/>
<dbReference type="EMBL" id="JABFAD010000012">
    <property type="protein sequence ID" value="MBA0815154.1"/>
    <property type="molecule type" value="Genomic_DNA"/>
</dbReference>
<keyword evidence="2" id="KW-1185">Reference proteome</keyword>
<evidence type="ECO:0000313" key="1">
    <source>
        <dbReference type="EMBL" id="MBA0815154.1"/>
    </source>
</evidence>
<evidence type="ECO:0000313" key="2">
    <source>
        <dbReference type="Proteomes" id="UP000593560"/>
    </source>
</evidence>
<reference evidence="1 2" key="1">
    <citation type="journal article" date="2019" name="Genome Biol. Evol.">
        <title>Insights into the evolution of the New World diploid cottons (Gossypium, subgenus Houzingenia) based on genome sequencing.</title>
        <authorList>
            <person name="Grover C.E."/>
            <person name="Arick M.A. 2nd"/>
            <person name="Thrash A."/>
            <person name="Conover J.L."/>
            <person name="Sanders W.S."/>
            <person name="Peterson D.G."/>
            <person name="Frelichowski J.E."/>
            <person name="Scheffler J.A."/>
            <person name="Scheffler B.E."/>
            <person name="Wendel J.F."/>
        </authorList>
    </citation>
    <scope>NUCLEOTIDE SEQUENCE [LARGE SCALE GENOMIC DNA]</scope>
    <source>
        <strain evidence="1">0</strain>
        <tissue evidence="1">Leaf</tissue>
    </source>
</reference>
<comment type="caution">
    <text evidence="1">The sequence shown here is derived from an EMBL/GenBank/DDBJ whole genome shotgun (WGS) entry which is preliminary data.</text>
</comment>
<dbReference type="Proteomes" id="UP000593560">
    <property type="component" value="Unassembled WGS sequence"/>
</dbReference>
<name>A0A7J9I0L7_9ROSI</name>
<sequence length="29" mass="3417">MAKWAPVTIRIMWQFLMMGLMFGKLTLDS</sequence>
<protein>
    <submittedName>
        <fullName evidence="1">Uncharacterized protein</fullName>
    </submittedName>
</protein>
<organism evidence="1 2">
    <name type="scientific">Gossypium harknessii</name>
    <dbReference type="NCBI Taxonomy" id="34285"/>
    <lineage>
        <taxon>Eukaryota</taxon>
        <taxon>Viridiplantae</taxon>
        <taxon>Streptophyta</taxon>
        <taxon>Embryophyta</taxon>
        <taxon>Tracheophyta</taxon>
        <taxon>Spermatophyta</taxon>
        <taxon>Magnoliopsida</taxon>
        <taxon>eudicotyledons</taxon>
        <taxon>Gunneridae</taxon>
        <taxon>Pentapetalae</taxon>
        <taxon>rosids</taxon>
        <taxon>malvids</taxon>
        <taxon>Malvales</taxon>
        <taxon>Malvaceae</taxon>
        <taxon>Malvoideae</taxon>
        <taxon>Gossypium</taxon>
    </lineage>
</organism>
<gene>
    <name evidence="1" type="ORF">Gohar_020920</name>
</gene>
<accession>A0A7J9I0L7</accession>